<keyword evidence="3" id="KW-1185">Reference proteome</keyword>
<gene>
    <name evidence="2" type="ORF">U9M48_043734</name>
</gene>
<reference evidence="2 3" key="1">
    <citation type="submission" date="2024-02" db="EMBL/GenBank/DDBJ databases">
        <title>High-quality chromosome-scale genome assembly of Pensacola bahiagrass (Paspalum notatum Flugge var. saurae).</title>
        <authorList>
            <person name="Vega J.M."/>
            <person name="Podio M."/>
            <person name="Orjuela J."/>
            <person name="Siena L.A."/>
            <person name="Pessino S.C."/>
            <person name="Combes M.C."/>
            <person name="Mariac C."/>
            <person name="Albertini E."/>
            <person name="Pupilli F."/>
            <person name="Ortiz J.P.A."/>
            <person name="Leblanc O."/>
        </authorList>
    </citation>
    <scope>NUCLEOTIDE SEQUENCE [LARGE SCALE GENOMIC DNA]</scope>
    <source>
        <strain evidence="2">R1</strain>
        <tissue evidence="2">Leaf</tissue>
    </source>
</reference>
<dbReference type="Proteomes" id="UP001341281">
    <property type="component" value="Chromosome 10"/>
</dbReference>
<evidence type="ECO:0000313" key="2">
    <source>
        <dbReference type="EMBL" id="WVZ98270.1"/>
    </source>
</evidence>
<evidence type="ECO:0000256" key="1">
    <source>
        <dbReference type="SAM" id="MobiDB-lite"/>
    </source>
</evidence>
<proteinExistence type="predicted"/>
<feature type="compositionally biased region" description="Polar residues" evidence="1">
    <location>
        <begin position="157"/>
        <end position="175"/>
    </location>
</feature>
<dbReference type="AlphaFoldDB" id="A0AAQ3UXS5"/>
<feature type="region of interest" description="Disordered" evidence="1">
    <location>
        <begin position="143"/>
        <end position="175"/>
    </location>
</feature>
<accession>A0AAQ3UXS5</accession>
<protein>
    <submittedName>
        <fullName evidence="2">Uncharacterized protein</fullName>
    </submittedName>
</protein>
<dbReference type="EMBL" id="CP144754">
    <property type="protein sequence ID" value="WVZ98270.1"/>
    <property type="molecule type" value="Genomic_DNA"/>
</dbReference>
<name>A0AAQ3UXS5_PASNO</name>
<evidence type="ECO:0000313" key="3">
    <source>
        <dbReference type="Proteomes" id="UP001341281"/>
    </source>
</evidence>
<organism evidence="2 3">
    <name type="scientific">Paspalum notatum var. saurae</name>
    <dbReference type="NCBI Taxonomy" id="547442"/>
    <lineage>
        <taxon>Eukaryota</taxon>
        <taxon>Viridiplantae</taxon>
        <taxon>Streptophyta</taxon>
        <taxon>Embryophyta</taxon>
        <taxon>Tracheophyta</taxon>
        <taxon>Spermatophyta</taxon>
        <taxon>Magnoliopsida</taxon>
        <taxon>Liliopsida</taxon>
        <taxon>Poales</taxon>
        <taxon>Poaceae</taxon>
        <taxon>PACMAD clade</taxon>
        <taxon>Panicoideae</taxon>
        <taxon>Andropogonodae</taxon>
        <taxon>Paspaleae</taxon>
        <taxon>Paspalinae</taxon>
        <taxon>Paspalum</taxon>
    </lineage>
</organism>
<sequence>MILVPSTAVTCDIGRLYSFSSTMVYPKSGSLMNTTPAPPASRTASMELIGGTGVSVSHTTTMPRVHLGAELPVLSQRLALERLAVAEPHGGALRSTDPAPTVRIHGASLDSVDGCGPLLPPAHTTRTPLDTAANAPMAIGSLSSGVEMPPSDKERTSTPSFTAASIPASRSDSKQPWASQTLYTARCAPGAVPAAVPPAAPRPNAEAPSTNAPAAVPVVCVPWPTSSSVVLSTTKDAAPMSLLLQRTGGWHAPFHLAGGGGMPSSRNEGCFSSMPVSRNPMMAPSP</sequence>